<protein>
    <submittedName>
        <fullName evidence="1">Uncharacterized protein</fullName>
    </submittedName>
</protein>
<accession>A0A2P2Q4U3</accession>
<sequence>MASFLLFF</sequence>
<evidence type="ECO:0000313" key="1">
    <source>
        <dbReference type="EMBL" id="MBX61986.1"/>
    </source>
</evidence>
<dbReference type="EMBL" id="GGEC01081502">
    <property type="protein sequence ID" value="MBX61986.1"/>
    <property type="molecule type" value="Transcribed_RNA"/>
</dbReference>
<reference evidence="1" key="1">
    <citation type="submission" date="2018-02" db="EMBL/GenBank/DDBJ databases">
        <title>Rhizophora mucronata_Transcriptome.</title>
        <authorList>
            <person name="Meera S.P."/>
            <person name="Sreeshan A."/>
            <person name="Augustine A."/>
        </authorList>
    </citation>
    <scope>NUCLEOTIDE SEQUENCE</scope>
    <source>
        <tissue evidence="1">Leaf</tissue>
    </source>
</reference>
<proteinExistence type="predicted"/>
<name>A0A2P2Q4U3_RHIMU</name>
<organism evidence="1">
    <name type="scientific">Rhizophora mucronata</name>
    <name type="common">Asiatic mangrove</name>
    <dbReference type="NCBI Taxonomy" id="61149"/>
    <lineage>
        <taxon>Eukaryota</taxon>
        <taxon>Viridiplantae</taxon>
        <taxon>Streptophyta</taxon>
        <taxon>Embryophyta</taxon>
        <taxon>Tracheophyta</taxon>
        <taxon>Spermatophyta</taxon>
        <taxon>Magnoliopsida</taxon>
        <taxon>eudicotyledons</taxon>
        <taxon>Gunneridae</taxon>
        <taxon>Pentapetalae</taxon>
        <taxon>rosids</taxon>
        <taxon>fabids</taxon>
        <taxon>Malpighiales</taxon>
        <taxon>Rhizophoraceae</taxon>
        <taxon>Rhizophora</taxon>
    </lineage>
</organism>